<organism evidence="3 4">
    <name type="scientific">Fusobacterium varium ATCC 27725</name>
    <dbReference type="NCBI Taxonomy" id="469618"/>
    <lineage>
        <taxon>Bacteria</taxon>
        <taxon>Fusobacteriati</taxon>
        <taxon>Fusobacteriota</taxon>
        <taxon>Fusobacteriia</taxon>
        <taxon>Fusobacteriales</taxon>
        <taxon>Fusobacteriaceae</taxon>
        <taxon>Fusobacterium</taxon>
    </lineage>
</organism>
<keyword evidence="1" id="KW-0472">Membrane</keyword>
<sequence length="1292" mass="137654">MISNFNEVEKSLKRCLKEKISITTATVVGFLIAGTVAFGVDYTTNEAFSSAVNGKGSNFNGLEIKEESKLEGVTYEYKKGDGDTIKRLITVEGGKTTLDENTSISTVENITLLNIYGAEVENKGTLTNTNTGGMSTVTVNGFARDASFTNSGTITKEGQGGAAIDLAAGKSTNTDEVYTSTFTNTGTINGLIKSDNDKDGRQLGKIVINLKDSSRINGEFSFAGGGTRTINIDNNKDEITVNNTEDNETFIKTNNSIITLRGKIQSKGTTVELSNRNGNNTLTNYADIIGKTGIGVADTGQDTGAGAADRTVTIKNNGNITASFEGIHNNGYYMKHNKVYIENNGKIVVNDFEKDEDTYDRPYYYNTGIYSASAPYMETPGKVVNNGNITIELSEDQQNELEEKYKETEGKMFLNIHGLRLHEHTYGYNNGTILVNSYGGVGVVLSDQDTGANKFEDIYGYFENNGTVEVNGENGIGVQLRNTKGITAKKEAINTEKGSILVSGENAIGVVVEGSSTTFTNNGTITLKDGTTNGIGISISGGTAINNGTIALGLGKIENSNNNIAIKNVEGTAKNTGKIKITDKTSEELKDFDISTLFKGSYINSGMLVDKNGIAIEKKNDVTISGNTDAGDINNAEKEGGSIVLKDNTTIKGSTDQPIKVESLNVTGTVTIANGESGKGVEIAGTTTNLDVNGSLAIGEAASLTITNGTVNAEDTGTAVTFGNAGSTLTLAGTTFNGNIGTSIDNGILKTEGIEKVTVITGNIEAKSVELAGTTSITGDIETKSVELAGTTAITGNIKTESMAVTAGETKIDGIITGATEINIGINPEIELILLSRAASTSSNSENATVAYSADSKIIGKGVDEKTTVNIGANGILKAEVDNDGKNLFGNSTDIDVSGDGTIQFLVSNVTKENLELQFGTTVNISEISNILTDSEFYSYDNTNKMLSFIKNNVNNKDLADIYNKSFVINNVLAQTRDAREAQLDSIYSNNVYSETVKMSMDTLRMNEEAVLSLGGKPEEGKWTAQGKMLFSRTEYDRDGKVNSYGVETKTAGLLGAMEYGLSEKSSVGFAFSGTKQDLDMKKASADGDAFYFGVYGKQDINNFKLTAGLGYQLNKIDADNDVIVSTGDKYDSKAFSGYAQGKYVINAGNDVTVEPKVKLALTRLTQESAKDKHFEMEKENITTFDTEVGVDLVKSVKLESGKMNLLAGISYTRTVGDTDDKFKGNFIGTDGTRGDKFDLIGANLGENTLKINIGAEVEKDNGFFYNGGLNYKFDNEDRETFGATIGAGYKF</sequence>
<reference evidence="4" key="1">
    <citation type="journal article" date="2018" name="MSphere">
        <title>Fusobacterium Genomics Using MinION and Illumina Sequencing Enables Genome Completion and Correction.</title>
        <authorList>
            <person name="Todd S.M."/>
            <person name="Settlage R.E."/>
            <person name="Lahmers K.K."/>
            <person name="Slade D.J."/>
        </authorList>
    </citation>
    <scope>NUCLEOTIDE SEQUENCE [LARGE SCALE GENOMIC DNA]</scope>
    <source>
        <strain evidence="4">ATCC 27725</strain>
    </source>
</reference>
<keyword evidence="1" id="KW-0812">Transmembrane</keyword>
<dbReference type="Pfam" id="PF03797">
    <property type="entry name" value="Autotransporter"/>
    <property type="match status" value="1"/>
</dbReference>
<keyword evidence="1" id="KW-1133">Transmembrane helix</keyword>
<dbReference type="InterPro" id="IPR005546">
    <property type="entry name" value="Autotransporte_beta"/>
</dbReference>
<evidence type="ECO:0000313" key="4">
    <source>
        <dbReference type="Proteomes" id="UP000241238"/>
    </source>
</evidence>
<keyword evidence="4" id="KW-1185">Reference proteome</keyword>
<evidence type="ECO:0000313" key="3">
    <source>
        <dbReference type="EMBL" id="AVQ32240.1"/>
    </source>
</evidence>
<dbReference type="SUPFAM" id="SSF103515">
    <property type="entry name" value="Autotransporter"/>
    <property type="match status" value="1"/>
</dbReference>
<name>A0ABM6U751_FUSVA</name>
<evidence type="ECO:0000259" key="2">
    <source>
        <dbReference type="PROSITE" id="PS51208"/>
    </source>
</evidence>
<dbReference type="PROSITE" id="PS51208">
    <property type="entry name" value="AUTOTRANSPORTER"/>
    <property type="match status" value="1"/>
</dbReference>
<dbReference type="EMBL" id="CP028103">
    <property type="protein sequence ID" value="AVQ32240.1"/>
    <property type="molecule type" value="Genomic_DNA"/>
</dbReference>
<dbReference type="SMART" id="SM00869">
    <property type="entry name" value="Autotransporter"/>
    <property type="match status" value="1"/>
</dbReference>
<gene>
    <name evidence="3" type="ORF">C4N18_13770</name>
</gene>
<feature type="domain" description="Autotransporter" evidence="2">
    <location>
        <begin position="1018"/>
        <end position="1292"/>
    </location>
</feature>
<dbReference type="InterPro" id="IPR036709">
    <property type="entry name" value="Autotransporte_beta_dom_sf"/>
</dbReference>
<feature type="transmembrane region" description="Helical" evidence="1">
    <location>
        <begin position="20"/>
        <end position="40"/>
    </location>
</feature>
<dbReference type="Gene3D" id="2.40.128.130">
    <property type="entry name" value="Autotransporter beta-domain"/>
    <property type="match status" value="1"/>
</dbReference>
<accession>A0ABM6U751</accession>
<protein>
    <submittedName>
        <fullName evidence="3">Autotransporter domain-containing protein</fullName>
    </submittedName>
</protein>
<dbReference type="Proteomes" id="UP000241238">
    <property type="component" value="Chromosome"/>
</dbReference>
<proteinExistence type="predicted"/>
<dbReference type="RefSeq" id="WP_005950444.1">
    <property type="nucleotide sequence ID" value="NZ_CP028103.1"/>
</dbReference>
<evidence type="ECO:0000256" key="1">
    <source>
        <dbReference type="SAM" id="Phobius"/>
    </source>
</evidence>
<dbReference type="GeneID" id="77469070"/>